<feature type="domain" description="Glycosyl transferase family 1" evidence="1">
    <location>
        <begin position="190"/>
        <end position="338"/>
    </location>
</feature>
<dbReference type="Pfam" id="PF00534">
    <property type="entry name" value="Glycos_transf_1"/>
    <property type="match status" value="1"/>
</dbReference>
<reference evidence="3 4" key="1">
    <citation type="submission" date="2016-08" db="EMBL/GenBank/DDBJ databases">
        <title>Novel Firmicutes and Novel Genomes.</title>
        <authorList>
            <person name="Poppleton D.I."/>
            <person name="Gribaldo S."/>
        </authorList>
    </citation>
    <scope>NUCLEOTIDE SEQUENCE [LARGE SCALE GENOMIC DNA]</scope>
    <source>
        <strain evidence="3 4">CTT3</strain>
    </source>
</reference>
<evidence type="ECO:0000259" key="2">
    <source>
        <dbReference type="Pfam" id="PF13439"/>
    </source>
</evidence>
<dbReference type="SUPFAM" id="SSF53756">
    <property type="entry name" value="UDP-Glycosyltransferase/glycogen phosphorylase"/>
    <property type="match status" value="1"/>
</dbReference>
<dbReference type="Proteomes" id="UP000284177">
    <property type="component" value="Unassembled WGS sequence"/>
</dbReference>
<comment type="caution">
    <text evidence="3">The sequence shown here is derived from an EMBL/GenBank/DDBJ whole genome shotgun (WGS) entry which is preliminary data.</text>
</comment>
<proteinExistence type="predicted"/>
<gene>
    <name evidence="3" type="ORF">BET03_02930</name>
</gene>
<feature type="domain" description="Glycosyltransferase subfamily 4-like N-terminal" evidence="2">
    <location>
        <begin position="13"/>
        <end position="187"/>
    </location>
</feature>
<evidence type="ECO:0000259" key="1">
    <source>
        <dbReference type="Pfam" id="PF00534"/>
    </source>
</evidence>
<dbReference type="GO" id="GO:0016757">
    <property type="term" value="F:glycosyltransferase activity"/>
    <property type="evidence" value="ECO:0007669"/>
    <property type="project" value="InterPro"/>
</dbReference>
<sequence>MKVAIVHDWLTNMGGAERIILILHELFPKAPIYTLVYNSKNMPDDFRNMDIRTSFLQKIPFSKKKYQNLLPLMPIAVEQFDLSEYDLVISSSTCCAKGVLTRANTLHISYCNTPMRYGWDFYHEYIKDKNIISKSLIAGLMNHIRMWDKVSSDRVDYFIANSNNVKKRIQKHYRRDAQVIYPPVNTDFYTPSNKDEEYYLIVSRLVSYKRIDLAIEVFNDLGLPLVIIGDGPELARYKKIAKNNITFLGRLSDEEVREYYRRCKAFIFPGEEDFGITPVEAQACGRPVIAYGKGGALETVVNEKTGLFFHNQSVDSLKKVVTDFQKGNYNFDKKTIRNHALRFSINRFKKDIMEFINEKINSF</sequence>
<protein>
    <submittedName>
        <fullName evidence="3">Glycosyl transferase</fullName>
    </submittedName>
</protein>
<keyword evidence="3" id="KW-0808">Transferase</keyword>
<dbReference type="PANTHER" id="PTHR45947">
    <property type="entry name" value="SULFOQUINOVOSYL TRANSFERASE SQD2"/>
    <property type="match status" value="1"/>
</dbReference>
<evidence type="ECO:0000313" key="3">
    <source>
        <dbReference type="EMBL" id="RKD32282.1"/>
    </source>
</evidence>
<dbReference type="EMBL" id="MCIB01000012">
    <property type="protein sequence ID" value="RKD32282.1"/>
    <property type="molecule type" value="Genomic_DNA"/>
</dbReference>
<dbReference type="Gene3D" id="3.40.50.2000">
    <property type="entry name" value="Glycogen Phosphorylase B"/>
    <property type="match status" value="2"/>
</dbReference>
<dbReference type="InterPro" id="IPR001296">
    <property type="entry name" value="Glyco_trans_1"/>
</dbReference>
<dbReference type="PANTHER" id="PTHR45947:SF3">
    <property type="entry name" value="SULFOQUINOVOSYL TRANSFERASE SQD2"/>
    <property type="match status" value="1"/>
</dbReference>
<evidence type="ECO:0000313" key="4">
    <source>
        <dbReference type="Proteomes" id="UP000284177"/>
    </source>
</evidence>
<dbReference type="InterPro" id="IPR028098">
    <property type="entry name" value="Glyco_trans_4-like_N"/>
</dbReference>
<dbReference type="AlphaFoldDB" id="A0A419T496"/>
<keyword evidence="4" id="KW-1185">Reference proteome</keyword>
<name>A0A419T496_9FIRM</name>
<accession>A0A419T496</accession>
<dbReference type="CDD" id="cd03804">
    <property type="entry name" value="GT4_WbaZ-like"/>
    <property type="match status" value="1"/>
</dbReference>
<dbReference type="RefSeq" id="WP_120168686.1">
    <property type="nucleotide sequence ID" value="NZ_MCIB01000012.1"/>
</dbReference>
<dbReference type="OrthoDB" id="9801609at2"/>
<dbReference type="InterPro" id="IPR050194">
    <property type="entry name" value="Glycosyltransferase_grp1"/>
</dbReference>
<organism evidence="3 4">
    <name type="scientific">Thermohalobacter berrensis</name>
    <dbReference type="NCBI Taxonomy" id="99594"/>
    <lineage>
        <taxon>Bacteria</taxon>
        <taxon>Bacillati</taxon>
        <taxon>Bacillota</taxon>
        <taxon>Tissierellia</taxon>
        <taxon>Tissierellales</taxon>
        <taxon>Thermohalobacteraceae</taxon>
        <taxon>Thermohalobacter</taxon>
    </lineage>
</organism>
<dbReference type="Pfam" id="PF13439">
    <property type="entry name" value="Glyco_transf_4"/>
    <property type="match status" value="1"/>
</dbReference>